<protein>
    <submittedName>
        <fullName evidence="1">Uncharacterized protein</fullName>
    </submittedName>
</protein>
<proteinExistence type="predicted"/>
<dbReference type="EMBL" id="QZDT01000001">
    <property type="protein sequence ID" value="NBJ91380.1"/>
    <property type="molecule type" value="Genomic_DNA"/>
</dbReference>
<name>A0A9X5BCN0_9FIRM</name>
<gene>
    <name evidence="1" type="ORF">D5281_01970</name>
</gene>
<comment type="caution">
    <text evidence="1">The sequence shown here is derived from an EMBL/GenBank/DDBJ whole genome shotgun (WGS) entry which is preliminary data.</text>
</comment>
<dbReference type="AlphaFoldDB" id="A0A9X5BCN0"/>
<sequence>MVKKIFMIAVTDKEISLNRKYTETIFDLLTVNSPFVEEYVIEPHYKQSVHDLHQSLHKALNGDRYEGYIVLLDSLTEPIYNPNVMFELGAIFYSEKPYVVISSHPKESVPFDINIINIIDIPHVIVNYVEDCHKNSKEINAYQHFYLENRSAETSIVIKFLTLVHHQYKTCLRNIDKTITGKIELKNVLDEVKGIKKLLSNTAEYIDGEKAAFRNLGEAVRHAKISLRTTRFANESIVKDDSIEEKKKFMESLYDASKDPNLNDKFYRIICNNHPAKWQDIYNILFFGGNGAKVFVRKHDFSIHFELVIIDDKIAFIHFYQANSRKEEGQSVKEVERLKSTLKIQGSSICQKLSDIFDRLHHRDFSKGDPSRTLLGIPVQDGDLDEKCKNYGSFVVNETIPTHSLYGSNANDKRKEYIIQMFKDAFLTWHINEFHDKTIMASGISLLEGNDNFIEKMKNIKLDEREYAEAKQLYADNQKKQ</sequence>
<keyword evidence="2" id="KW-1185">Reference proteome</keyword>
<accession>A0A9X5BCN0</accession>
<organism evidence="1 2">
    <name type="scientific">Parablautia muri</name>
    <dbReference type="NCBI Taxonomy" id="2320879"/>
    <lineage>
        <taxon>Bacteria</taxon>
        <taxon>Bacillati</taxon>
        <taxon>Bacillota</taxon>
        <taxon>Clostridia</taxon>
        <taxon>Lachnospirales</taxon>
        <taxon>Lachnospiraceae</taxon>
        <taxon>Parablautia</taxon>
    </lineage>
</organism>
<dbReference type="RefSeq" id="WP_160558450.1">
    <property type="nucleotide sequence ID" value="NZ_QZDT01000001.1"/>
</dbReference>
<dbReference type="Proteomes" id="UP001154420">
    <property type="component" value="Unassembled WGS sequence"/>
</dbReference>
<evidence type="ECO:0000313" key="1">
    <source>
        <dbReference type="EMBL" id="NBJ91380.1"/>
    </source>
</evidence>
<reference evidence="1" key="1">
    <citation type="submission" date="2018-09" db="EMBL/GenBank/DDBJ databases">
        <title>Murine metabolic-syndrome-specific gut microbial biobank.</title>
        <authorList>
            <person name="Liu C."/>
        </authorList>
    </citation>
    <scope>NUCLEOTIDE SEQUENCE</scope>
    <source>
        <strain evidence="1">D42-62</strain>
    </source>
</reference>
<evidence type="ECO:0000313" key="2">
    <source>
        <dbReference type="Proteomes" id="UP001154420"/>
    </source>
</evidence>